<sequence length="287" mass="33380">VDKLWYKVARTIVRAGRLPIPVAGVFVEILKILLTEEQARFLLIFKKPSLNINQIKEKADLDAKALEKMLNDLMNNGIIIGTQSRSHKTMVYRLLQPFPGIMEYSLMRGQTTDRDKKIAQLWDKLWDELSLGIQKNYEYIVEQYKKIPPIDRVVPVEEEVEVSHEVIVPYEEVSKYIDFYDDIALTNCYCRHAKDLTNDHCKLDAPKQNCVLFGKSAKFAIEHNFGKTILKENAKRIFREAEDYGLVHKIFHVHADPKRDVDVICNCCKCCCENFQMYYRGALPLFT</sequence>
<accession>X1U243</accession>
<dbReference type="SUPFAM" id="SSF46785">
    <property type="entry name" value="Winged helix' DNA-binding domain"/>
    <property type="match status" value="1"/>
</dbReference>
<dbReference type="InterPro" id="IPR036390">
    <property type="entry name" value="WH_DNA-bd_sf"/>
</dbReference>
<dbReference type="EMBL" id="BARW01015685">
    <property type="protein sequence ID" value="GAI97686.1"/>
    <property type="molecule type" value="Genomic_DNA"/>
</dbReference>
<protein>
    <recommendedName>
        <fullName evidence="2">4Fe-4S ferredoxin-type domain-containing protein</fullName>
    </recommendedName>
</protein>
<feature type="non-terminal residue" evidence="1">
    <location>
        <position position="1"/>
    </location>
</feature>
<proteinExistence type="predicted"/>
<feature type="non-terminal residue" evidence="1">
    <location>
        <position position="287"/>
    </location>
</feature>
<comment type="caution">
    <text evidence="1">The sequence shown here is derived from an EMBL/GenBank/DDBJ whole genome shotgun (WGS) entry which is preliminary data.</text>
</comment>
<reference evidence="1" key="1">
    <citation type="journal article" date="2014" name="Front. Microbiol.">
        <title>High frequency of phylogenetically diverse reductive dehalogenase-homologous genes in deep subseafloor sedimentary metagenomes.</title>
        <authorList>
            <person name="Kawai M."/>
            <person name="Futagami T."/>
            <person name="Toyoda A."/>
            <person name="Takaki Y."/>
            <person name="Nishi S."/>
            <person name="Hori S."/>
            <person name="Arai W."/>
            <person name="Tsubouchi T."/>
            <person name="Morono Y."/>
            <person name="Uchiyama I."/>
            <person name="Ito T."/>
            <person name="Fujiyama A."/>
            <person name="Inagaki F."/>
            <person name="Takami H."/>
        </authorList>
    </citation>
    <scope>NUCLEOTIDE SEQUENCE</scope>
    <source>
        <strain evidence="1">Expedition CK06-06</strain>
    </source>
</reference>
<evidence type="ECO:0008006" key="2">
    <source>
        <dbReference type="Google" id="ProtNLM"/>
    </source>
</evidence>
<dbReference type="AlphaFoldDB" id="X1U243"/>
<name>X1U243_9ZZZZ</name>
<evidence type="ECO:0000313" key="1">
    <source>
        <dbReference type="EMBL" id="GAI97686.1"/>
    </source>
</evidence>
<gene>
    <name evidence="1" type="ORF">S12H4_27469</name>
</gene>
<organism evidence="1">
    <name type="scientific">marine sediment metagenome</name>
    <dbReference type="NCBI Taxonomy" id="412755"/>
    <lineage>
        <taxon>unclassified sequences</taxon>
        <taxon>metagenomes</taxon>
        <taxon>ecological metagenomes</taxon>
    </lineage>
</organism>